<evidence type="ECO:0000256" key="3">
    <source>
        <dbReference type="ARBA" id="ARBA00023204"/>
    </source>
</evidence>
<dbReference type="Pfam" id="PF12253">
    <property type="entry name" value="CAF1A_dimeriz"/>
    <property type="match status" value="1"/>
</dbReference>
<feature type="compositionally biased region" description="Acidic residues" evidence="5">
    <location>
        <begin position="481"/>
        <end position="494"/>
    </location>
</feature>
<feature type="compositionally biased region" description="Low complexity" evidence="5">
    <location>
        <begin position="1364"/>
        <end position="1377"/>
    </location>
</feature>
<feature type="compositionally biased region" description="Low complexity" evidence="5">
    <location>
        <begin position="149"/>
        <end position="158"/>
    </location>
</feature>
<feature type="region of interest" description="Disordered" evidence="5">
    <location>
        <begin position="478"/>
        <end position="584"/>
    </location>
</feature>
<feature type="compositionally biased region" description="Low complexity" evidence="5">
    <location>
        <begin position="1392"/>
        <end position="1417"/>
    </location>
</feature>
<dbReference type="PANTHER" id="PTHR15272:SF0">
    <property type="entry name" value="CHROMATIN ASSEMBLY FACTOR 1 SUBUNIT A"/>
    <property type="match status" value="1"/>
</dbReference>
<feature type="compositionally biased region" description="Low complexity" evidence="5">
    <location>
        <begin position="95"/>
        <end position="104"/>
    </location>
</feature>
<keyword evidence="4" id="KW-0539">Nucleus</keyword>
<feature type="region of interest" description="Disordered" evidence="5">
    <location>
        <begin position="95"/>
        <end position="205"/>
    </location>
</feature>
<feature type="region of interest" description="Disordered" evidence="5">
    <location>
        <begin position="238"/>
        <end position="362"/>
    </location>
</feature>
<feature type="domain" description="Chromatin assembly factor 1 subunit A dimerization" evidence="6">
    <location>
        <begin position="1084"/>
        <end position="1158"/>
    </location>
</feature>
<feature type="region of interest" description="Disordered" evidence="5">
    <location>
        <begin position="899"/>
        <end position="1004"/>
    </location>
</feature>
<evidence type="ECO:0000256" key="4">
    <source>
        <dbReference type="ARBA" id="ARBA00023242"/>
    </source>
</evidence>
<feature type="compositionally biased region" description="Basic and acidic residues" evidence="5">
    <location>
        <begin position="238"/>
        <end position="249"/>
    </location>
</feature>
<keyword evidence="3" id="KW-0234">DNA repair</keyword>
<feature type="region of interest" description="Disordered" evidence="5">
    <location>
        <begin position="1028"/>
        <end position="1049"/>
    </location>
</feature>
<feature type="compositionally biased region" description="Low complexity" evidence="5">
    <location>
        <begin position="114"/>
        <end position="125"/>
    </location>
</feature>
<dbReference type="PaxDb" id="35128-Thaps20903"/>
<feature type="compositionally biased region" description="Low complexity" evidence="5">
    <location>
        <begin position="546"/>
        <end position="560"/>
    </location>
</feature>
<keyword evidence="8" id="KW-1185">Reference proteome</keyword>
<evidence type="ECO:0000313" key="7">
    <source>
        <dbReference type="EMBL" id="EED96522.1"/>
    </source>
</evidence>
<reference evidence="7 8" key="1">
    <citation type="journal article" date="2004" name="Science">
        <title>The genome of the diatom Thalassiosira pseudonana: ecology, evolution, and metabolism.</title>
        <authorList>
            <person name="Armbrust E.V."/>
            <person name="Berges J.A."/>
            <person name="Bowler C."/>
            <person name="Green B.R."/>
            <person name="Martinez D."/>
            <person name="Putnam N.H."/>
            <person name="Zhou S."/>
            <person name="Allen A.E."/>
            <person name="Apt K.E."/>
            <person name="Bechner M."/>
            <person name="Brzezinski M.A."/>
            <person name="Chaal B.K."/>
            <person name="Chiovitti A."/>
            <person name="Davis A.K."/>
            <person name="Demarest M.S."/>
            <person name="Detter J.C."/>
            <person name="Glavina T."/>
            <person name="Goodstein D."/>
            <person name="Hadi M.Z."/>
            <person name="Hellsten U."/>
            <person name="Hildebrand M."/>
            <person name="Jenkins B.D."/>
            <person name="Jurka J."/>
            <person name="Kapitonov V.V."/>
            <person name="Kroger N."/>
            <person name="Lau W.W."/>
            <person name="Lane T.W."/>
            <person name="Larimer F.W."/>
            <person name="Lippmeier J.C."/>
            <person name="Lucas S."/>
            <person name="Medina M."/>
            <person name="Montsant A."/>
            <person name="Obornik M."/>
            <person name="Parker M.S."/>
            <person name="Palenik B."/>
            <person name="Pazour G.J."/>
            <person name="Richardson P.M."/>
            <person name="Rynearson T.A."/>
            <person name="Saito M.A."/>
            <person name="Schwartz D.C."/>
            <person name="Thamatrakoln K."/>
            <person name="Valentin K."/>
            <person name="Vardi A."/>
            <person name="Wilkerson F.P."/>
            <person name="Rokhsar D.S."/>
        </authorList>
    </citation>
    <scope>NUCLEOTIDE SEQUENCE [LARGE SCALE GENOMIC DNA]</scope>
    <source>
        <strain evidence="7 8">CCMP1335</strain>
    </source>
</reference>
<feature type="region of interest" description="Disordered" evidence="5">
    <location>
        <begin position="629"/>
        <end position="667"/>
    </location>
</feature>
<reference evidence="7 8" key="2">
    <citation type="journal article" date="2008" name="Nature">
        <title>The Phaeodactylum genome reveals the evolutionary history of diatom genomes.</title>
        <authorList>
            <person name="Bowler C."/>
            <person name="Allen A.E."/>
            <person name="Badger J.H."/>
            <person name="Grimwood J."/>
            <person name="Jabbari K."/>
            <person name="Kuo A."/>
            <person name="Maheswari U."/>
            <person name="Martens C."/>
            <person name="Maumus F."/>
            <person name="Otillar R.P."/>
            <person name="Rayko E."/>
            <person name="Salamov A."/>
            <person name="Vandepoele K."/>
            <person name="Beszteri B."/>
            <person name="Gruber A."/>
            <person name="Heijde M."/>
            <person name="Katinka M."/>
            <person name="Mock T."/>
            <person name="Valentin K."/>
            <person name="Verret F."/>
            <person name="Berges J.A."/>
            <person name="Brownlee C."/>
            <person name="Cadoret J.P."/>
            <person name="Chiovitti A."/>
            <person name="Choi C.J."/>
            <person name="Coesel S."/>
            <person name="De Martino A."/>
            <person name="Detter J.C."/>
            <person name="Durkin C."/>
            <person name="Falciatore A."/>
            <person name="Fournet J."/>
            <person name="Haruta M."/>
            <person name="Huysman M.J."/>
            <person name="Jenkins B.D."/>
            <person name="Jiroutova K."/>
            <person name="Jorgensen R.E."/>
            <person name="Joubert Y."/>
            <person name="Kaplan A."/>
            <person name="Kroger N."/>
            <person name="Kroth P.G."/>
            <person name="La Roche J."/>
            <person name="Lindquist E."/>
            <person name="Lommer M."/>
            <person name="Martin-Jezequel V."/>
            <person name="Lopez P.J."/>
            <person name="Lucas S."/>
            <person name="Mangogna M."/>
            <person name="McGinnis K."/>
            <person name="Medlin L.K."/>
            <person name="Montsant A."/>
            <person name="Oudot-Le Secq M.P."/>
            <person name="Napoli C."/>
            <person name="Obornik M."/>
            <person name="Parker M.S."/>
            <person name="Petit J.L."/>
            <person name="Porcel B.M."/>
            <person name="Poulsen N."/>
            <person name="Robison M."/>
            <person name="Rychlewski L."/>
            <person name="Rynearson T.A."/>
            <person name="Schmutz J."/>
            <person name="Shapiro H."/>
            <person name="Siaut M."/>
            <person name="Stanley M."/>
            <person name="Sussman M.R."/>
            <person name="Taylor A.R."/>
            <person name="Vardi A."/>
            <person name="von Dassow P."/>
            <person name="Vyverman W."/>
            <person name="Willis A."/>
            <person name="Wyrwicz L.S."/>
            <person name="Rokhsar D.S."/>
            <person name="Weissenbach J."/>
            <person name="Armbrust E.V."/>
            <person name="Green B.R."/>
            <person name="Van de Peer Y."/>
            <person name="Grigoriev I.V."/>
        </authorList>
    </citation>
    <scope>NUCLEOTIDE SEQUENCE [LARGE SCALE GENOMIC DNA]</scope>
    <source>
        <strain evidence="7 8">CCMP1335</strain>
    </source>
</reference>
<evidence type="ECO:0000256" key="2">
    <source>
        <dbReference type="ARBA" id="ARBA00022763"/>
    </source>
</evidence>
<feature type="region of interest" description="Disordered" evidence="5">
    <location>
        <begin position="1095"/>
        <end position="1169"/>
    </location>
</feature>
<protein>
    <recommendedName>
        <fullName evidence="6">Chromatin assembly factor 1 subunit A dimerization domain-containing protein</fullName>
    </recommendedName>
</protein>
<dbReference type="HOGENOM" id="CLU_250933_0_0_1"/>
<dbReference type="InParanoid" id="B8BRD7"/>
<evidence type="ECO:0000313" key="8">
    <source>
        <dbReference type="Proteomes" id="UP000001449"/>
    </source>
</evidence>
<evidence type="ECO:0000256" key="5">
    <source>
        <dbReference type="SAM" id="MobiDB-lite"/>
    </source>
</evidence>
<feature type="compositionally biased region" description="Basic and acidic residues" evidence="5">
    <location>
        <begin position="911"/>
        <end position="953"/>
    </location>
</feature>
<accession>B8BRD7</accession>
<feature type="region of interest" description="Disordered" evidence="5">
    <location>
        <begin position="28"/>
        <end position="83"/>
    </location>
</feature>
<sequence>MPTGGLVHVDANNNNAAILGPSSIVIASDVTPMPTDDTVDGAPVAPTANDSDKVNQSQDAANDDDGEHEEKECGVVSPMPPKKLNTLMKEVTTTTITSVASTKKTTFDDKAKKSSPTSKPAAANNKSKRKKRDNATVVTPRSSKKSSKKGSASTTMSGAPSDTNYAASTPKNKAKVPLATPGEESAKKNKKDQAKKNPGLTLDSFFGAKKKNTSVGSGATITLGGGANSVSKVKVVEKSMEKHSGKEDTSGDVATRIAGDSKVSTATTAAESEESAKDVIEIEDKDVTGDAPAKKAKAATKKSVTPKAASAKKMEKSSKAATKAGTKSTKKSTESTKKVSSKPKSTPAIEIDSDEDDSSPSHALAVALSHTLQGSRRRGHKSRKIALEEVSASTESIKVPFEKMESVENVAQEASVGEVVAPSKSEVQVEGVQEEDATATVEKDAPVSIVQVESGGGTSCNKDTQLEKDAEMADAQRNLDEDVEMADVAEDEREVPEGGYDSDATEEIAPELKAALKEVSDDGPATTEQRKSTQSTNDEVMIVDSPPQAKATATKTEPTKMSIADAAKSTAEKSTPKTAVPDKGMSIDNSLMLAACSPKKANVAEFHKEQVESTASTEIKRNFASIPSEAAVANSKSPSAKKQSKKSAVSKEEPKKAPLSEENVSRMQHYSTLRERYVTRAVELASRPASDDFEEERWSLKDADLPAMEKESVEIGENGEFPDALLPRLLVVVQGSSLPLSTLSKNALDELNEFATSTRSLTVESISSKIKLLAQRKSFLGGNPPAQYAKPTPISKLDCFENVEECYFWRWELETIDLLPPKDASKVKRGRAVRRKLQNHHKAVFRLLSSIDDATKWLENNGASAVPSASVPVLAKVSDMEEKVLKFEREFEKARLLKEAKSKKQQGKSSELAEKQKEKERLAEEKANEKKRKDEEKALAKAEAAKEREDAKRNKALAKAEAARKEQQELEEKETKRKARMMSFFSSGNAMKKQKSENSPAKASAIATHSAASFDSDAFRLMIGSQEQHASKPFAKLSQKSRASRQRKTKNVNVSVFVTVLSDNPFAPQPYDEERIISVPNKYKFLGFHEDVRPPYHGTWSKPRSTLVTGRNPLGQDTQFLDYEVDSEAEWEEADDEPGEDCDEDAGDEEDETPNEEDNDGWLAEDDDLGIEDEDQETREMRKKKLLSEAMLSSAKACVIAPLFGGLPVDTSKNDIDSAIEGFNPQDATNILASHVGCVFTPNVTLCLDAFPPTATVDTQAKKDATQGEKGSSQKMTMEASKTMAQFVHNCTTKSKETLVTELLIAHPSITNSRAQTMRELSVIAEKRRVPNGGGVVWEVKKTHLDTLGLKESDLKHPPKVPEPKTSSTTAKASSTTPPKPKKVKVTKAIKPKSASPKKATANVPAPDPPAASSTPVAPAPPSQTKPTKKRKSDVSAASANLFAAFLSKKSAKKQKTE</sequence>
<dbReference type="STRING" id="35128.B8BRD7"/>
<dbReference type="EMBL" id="CM000638">
    <property type="protein sequence ID" value="EED96522.1"/>
    <property type="molecule type" value="Genomic_DNA"/>
</dbReference>
<evidence type="ECO:0000256" key="1">
    <source>
        <dbReference type="ARBA" id="ARBA00004123"/>
    </source>
</evidence>
<dbReference type="PANTHER" id="PTHR15272">
    <property type="entry name" value="CHROMATIN ASSEMBLY FACTOR 1 SUBUNIT A CAF-1 SUBUNIT A"/>
    <property type="match status" value="1"/>
</dbReference>
<dbReference type="GO" id="GO:0006281">
    <property type="term" value="P:DNA repair"/>
    <property type="evidence" value="ECO:0007669"/>
    <property type="project" value="UniProtKB-KW"/>
</dbReference>
<gene>
    <name evidence="7" type="ORF">THAPSDRAFT_20903</name>
</gene>
<dbReference type="GeneID" id="7443143"/>
<feature type="compositionally biased region" description="Basic and acidic residues" evidence="5">
    <location>
        <begin position="649"/>
        <end position="659"/>
    </location>
</feature>
<keyword evidence="2" id="KW-0227">DNA damage</keyword>
<feature type="compositionally biased region" description="Basic and acidic residues" evidence="5">
    <location>
        <begin position="274"/>
        <end position="288"/>
    </location>
</feature>
<evidence type="ECO:0000259" key="6">
    <source>
        <dbReference type="Pfam" id="PF12253"/>
    </source>
</evidence>
<feature type="region of interest" description="Disordered" evidence="5">
    <location>
        <begin position="1349"/>
        <end position="1436"/>
    </location>
</feature>
<feature type="compositionally biased region" description="Basic and acidic residues" evidence="5">
    <location>
        <begin position="1349"/>
        <end position="1363"/>
    </location>
</feature>
<feature type="compositionally biased region" description="Basic and acidic residues" evidence="5">
    <location>
        <begin position="961"/>
        <end position="975"/>
    </location>
</feature>
<dbReference type="GO" id="GO:0033186">
    <property type="term" value="C:CAF-1 complex"/>
    <property type="evidence" value="ECO:0000318"/>
    <property type="project" value="GO_Central"/>
</dbReference>
<feature type="compositionally biased region" description="Polar residues" evidence="5">
    <location>
        <begin position="1102"/>
        <end position="1119"/>
    </location>
</feature>
<organism evidence="7 8">
    <name type="scientific">Thalassiosira pseudonana</name>
    <name type="common">Marine diatom</name>
    <name type="synonym">Cyclotella nana</name>
    <dbReference type="NCBI Taxonomy" id="35128"/>
    <lineage>
        <taxon>Eukaryota</taxon>
        <taxon>Sar</taxon>
        <taxon>Stramenopiles</taxon>
        <taxon>Ochrophyta</taxon>
        <taxon>Bacillariophyta</taxon>
        <taxon>Coscinodiscophyceae</taxon>
        <taxon>Thalassiosirophycidae</taxon>
        <taxon>Thalassiosirales</taxon>
        <taxon>Thalassiosiraceae</taxon>
        <taxon>Thalassiosira</taxon>
    </lineage>
</organism>
<name>B8BRD7_THAPS</name>
<feature type="compositionally biased region" description="Acidic residues" evidence="5">
    <location>
        <begin position="1123"/>
        <end position="1169"/>
    </location>
</feature>
<dbReference type="eggNOG" id="KOG4364">
    <property type="taxonomic scope" value="Eukaryota"/>
</dbReference>
<feature type="compositionally biased region" description="Low complexity" evidence="5">
    <location>
        <begin position="301"/>
        <end position="311"/>
    </location>
</feature>
<feature type="compositionally biased region" description="Polar residues" evidence="5">
    <location>
        <begin position="160"/>
        <end position="171"/>
    </location>
</feature>
<feature type="compositionally biased region" description="Basic and acidic residues" evidence="5">
    <location>
        <begin position="184"/>
        <end position="195"/>
    </location>
</feature>
<dbReference type="GO" id="GO:0005634">
    <property type="term" value="C:nucleus"/>
    <property type="evidence" value="ECO:0000318"/>
    <property type="project" value="GO_Central"/>
</dbReference>
<feature type="compositionally biased region" description="Basic residues" evidence="5">
    <location>
        <begin position="1380"/>
        <end position="1391"/>
    </location>
</feature>
<dbReference type="KEGG" id="tps:THAPSDRAFT_20903"/>
<dbReference type="InterPro" id="IPR022043">
    <property type="entry name" value="CAF1A_DD"/>
</dbReference>
<dbReference type="GO" id="GO:0006334">
    <property type="term" value="P:nucleosome assembly"/>
    <property type="evidence" value="ECO:0000318"/>
    <property type="project" value="GO_Central"/>
</dbReference>
<dbReference type="Proteomes" id="UP000001449">
    <property type="component" value="Chromosome 1"/>
</dbReference>
<comment type="subcellular location">
    <subcellularLocation>
        <location evidence="1">Nucleus</location>
    </subcellularLocation>
</comment>
<proteinExistence type="predicted"/>
<dbReference type="RefSeq" id="XP_002286881.1">
    <property type="nucleotide sequence ID" value="XM_002286845.1"/>
</dbReference>